<evidence type="ECO:0008006" key="3">
    <source>
        <dbReference type="Google" id="ProtNLM"/>
    </source>
</evidence>
<name>Q0UHI4_PHANO</name>
<reference evidence="2" key="1">
    <citation type="journal article" date="2007" name="Plant Cell">
        <title>Dothideomycete-plant interactions illuminated by genome sequencing and EST analysis of the wheat pathogen Stagonospora nodorum.</title>
        <authorList>
            <person name="Hane J.K."/>
            <person name="Lowe R.G."/>
            <person name="Solomon P.S."/>
            <person name="Tan K.C."/>
            <person name="Schoch C.L."/>
            <person name="Spatafora J.W."/>
            <person name="Crous P.W."/>
            <person name="Kodira C."/>
            <person name="Birren B.W."/>
            <person name="Galagan J.E."/>
            <person name="Torriani S.F."/>
            <person name="McDonald B.A."/>
            <person name="Oliver R.P."/>
        </authorList>
    </citation>
    <scope>NUCLEOTIDE SEQUENCE [LARGE SCALE GENOMIC DNA]</scope>
    <source>
        <strain evidence="2">SN15 / ATCC MYA-4574 / FGSC 10173</strain>
    </source>
</reference>
<dbReference type="KEGG" id="pno:SNOG_08780"/>
<evidence type="ECO:0000313" key="1">
    <source>
        <dbReference type="EMBL" id="EAT83948.2"/>
    </source>
</evidence>
<dbReference type="PANTHER" id="PTHR42791:SF14">
    <property type="entry name" value="N-ACETYLTRANSFERASE DOMAIN-CONTAINING PROTEIN"/>
    <property type="match status" value="1"/>
</dbReference>
<dbReference type="VEuPathDB" id="FungiDB:JI435_087800"/>
<dbReference type="EMBL" id="CH445337">
    <property type="protein sequence ID" value="EAT83948.2"/>
    <property type="molecule type" value="Genomic_DNA"/>
</dbReference>
<gene>
    <name evidence="1" type="ORF">SNOG_08780</name>
</gene>
<dbReference type="GeneID" id="5975987"/>
<proteinExistence type="predicted"/>
<dbReference type="RefSeq" id="XP_001799088.1">
    <property type="nucleotide sequence ID" value="XM_001799036.1"/>
</dbReference>
<dbReference type="InterPro" id="IPR052523">
    <property type="entry name" value="Trichothecene_AcTrans"/>
</dbReference>
<dbReference type="SUPFAM" id="SSF55729">
    <property type="entry name" value="Acyl-CoA N-acyltransferases (Nat)"/>
    <property type="match status" value="1"/>
</dbReference>
<evidence type="ECO:0000313" key="2">
    <source>
        <dbReference type="Proteomes" id="UP000001055"/>
    </source>
</evidence>
<protein>
    <recommendedName>
        <fullName evidence="3">N-acetyltransferase domain-containing protein</fullName>
    </recommendedName>
</protein>
<dbReference type="PANTHER" id="PTHR42791">
    <property type="entry name" value="GNAT FAMILY ACETYLTRANSFERASE"/>
    <property type="match status" value="1"/>
</dbReference>
<dbReference type="eggNOG" id="ENOG502SJAV">
    <property type="taxonomic scope" value="Eukaryota"/>
</dbReference>
<dbReference type="HOGENOM" id="CLU_1768190_0_0_1"/>
<dbReference type="Gene3D" id="3.40.630.30">
    <property type="match status" value="1"/>
</dbReference>
<sequence length="140" mass="16345">MTNFEIQHCTEEDIPRVFELVSLSFGHDHEYMDAIFPHHDTPAGRKAGSERLLKSFHEDQHGVFLKLVETKSEKIVAAAKWNIYNGGPVPQQPELDGDYWQTEDDKEFAKGMFKEFFTARQRLIEETEAHLAEWELGEHW</sequence>
<accession>Q0UHI4</accession>
<dbReference type="AlphaFoldDB" id="Q0UHI4"/>
<dbReference type="Proteomes" id="UP000001055">
    <property type="component" value="Unassembled WGS sequence"/>
</dbReference>
<dbReference type="InParanoid" id="Q0UHI4"/>
<dbReference type="InterPro" id="IPR016181">
    <property type="entry name" value="Acyl_CoA_acyltransferase"/>
</dbReference>
<organism evidence="1 2">
    <name type="scientific">Phaeosphaeria nodorum (strain SN15 / ATCC MYA-4574 / FGSC 10173)</name>
    <name type="common">Glume blotch fungus</name>
    <name type="synonym">Parastagonospora nodorum</name>
    <dbReference type="NCBI Taxonomy" id="321614"/>
    <lineage>
        <taxon>Eukaryota</taxon>
        <taxon>Fungi</taxon>
        <taxon>Dikarya</taxon>
        <taxon>Ascomycota</taxon>
        <taxon>Pezizomycotina</taxon>
        <taxon>Dothideomycetes</taxon>
        <taxon>Pleosporomycetidae</taxon>
        <taxon>Pleosporales</taxon>
        <taxon>Pleosporineae</taxon>
        <taxon>Phaeosphaeriaceae</taxon>
        <taxon>Parastagonospora</taxon>
    </lineage>
</organism>